<proteinExistence type="predicted"/>
<dbReference type="EMBL" id="FOZK01000005">
    <property type="protein sequence ID" value="SFS12213.1"/>
    <property type="molecule type" value="Genomic_DNA"/>
</dbReference>
<accession>A0A1I6M9B7</accession>
<dbReference type="STRING" id="767519.SAMN05216559_4041"/>
<dbReference type="InterPro" id="IPR006311">
    <property type="entry name" value="TAT_signal"/>
</dbReference>
<dbReference type="PROSITE" id="PS51318">
    <property type="entry name" value="TAT"/>
    <property type="match status" value="1"/>
</dbReference>
<dbReference type="Proteomes" id="UP000199062">
    <property type="component" value="Unassembled WGS sequence"/>
</dbReference>
<dbReference type="RefSeq" id="WP_089819115.1">
    <property type="nucleotide sequence ID" value="NZ_FOZK01000005.1"/>
</dbReference>
<protein>
    <submittedName>
        <fullName evidence="1">Uncharacterized protein</fullName>
    </submittedName>
</protein>
<keyword evidence="2" id="KW-1185">Reference proteome</keyword>
<name>A0A1I6M9B7_9EURY</name>
<sequence length="418" mass="44511">MPESFENASRRRFLRRSGAALATGLTALGAGCSGLPPLGTRVRYGSVDAPAAADPAYREWLPAPSALPDLGYGRPENYHVGVYAPEAASGAPEHTSIARGLITHSVAYAGLHLDDADLAFAGRSVGVLLGDVDPATVREVLADTGYEPDGTYADYELFARADVPRVLGVRDGAVVCAGGDRAHAEFRAFADARAGDGPRYVDRDADFDALSESGGLRQWGLLHPGSDGAWSGHSSVSENDATADEDPVGWGIAFDADDSGVYHVETFVFSAGADVTEARMKRRLDEQGRVADSSTVDVEIDGRVATVEMYFTHEQYRMAVSNDPLVTPHVTWGVTYDADAERLTFHHEAGDPVRTGWLTAYRTGREPATSFDGVGDAVRPGDEVTVSTTDVRADASVRLAYEAPDRSASTTLIAYQLP</sequence>
<organism evidence="1 2">
    <name type="scientific">Halomicrobium zhouii</name>
    <dbReference type="NCBI Taxonomy" id="767519"/>
    <lineage>
        <taxon>Archaea</taxon>
        <taxon>Methanobacteriati</taxon>
        <taxon>Methanobacteriota</taxon>
        <taxon>Stenosarchaea group</taxon>
        <taxon>Halobacteria</taxon>
        <taxon>Halobacteriales</taxon>
        <taxon>Haloarculaceae</taxon>
        <taxon>Halomicrobium</taxon>
    </lineage>
</organism>
<evidence type="ECO:0000313" key="2">
    <source>
        <dbReference type="Proteomes" id="UP000199062"/>
    </source>
</evidence>
<reference evidence="1 2" key="1">
    <citation type="submission" date="2016-10" db="EMBL/GenBank/DDBJ databases">
        <authorList>
            <person name="de Groot N.N."/>
        </authorList>
    </citation>
    <scope>NUCLEOTIDE SEQUENCE [LARGE SCALE GENOMIC DNA]</scope>
    <source>
        <strain evidence="1 2">CGMCC 1.10457</strain>
    </source>
</reference>
<gene>
    <name evidence="1" type="ORF">SAMN05216559_4041</name>
</gene>
<evidence type="ECO:0000313" key="1">
    <source>
        <dbReference type="EMBL" id="SFS12213.1"/>
    </source>
</evidence>
<dbReference type="AlphaFoldDB" id="A0A1I6M9B7"/>
<dbReference type="OrthoDB" id="303179at2157"/>